<keyword evidence="3" id="KW-1185">Reference proteome</keyword>
<dbReference type="RefSeq" id="WP_267540072.1">
    <property type="nucleotide sequence ID" value="NZ_JAPNKA010000001.1"/>
</dbReference>
<dbReference type="EMBL" id="JAPNKA010000001">
    <property type="protein sequence ID" value="MCY1081476.1"/>
    <property type="molecule type" value="Genomic_DNA"/>
</dbReference>
<dbReference type="SUPFAM" id="SSF53474">
    <property type="entry name" value="alpha/beta-Hydrolases"/>
    <property type="match status" value="1"/>
</dbReference>
<organism evidence="2 3">
    <name type="scientific">Archangium lansingense</name>
    <dbReference type="NCBI Taxonomy" id="2995310"/>
    <lineage>
        <taxon>Bacteria</taxon>
        <taxon>Pseudomonadati</taxon>
        <taxon>Myxococcota</taxon>
        <taxon>Myxococcia</taxon>
        <taxon>Myxococcales</taxon>
        <taxon>Cystobacterineae</taxon>
        <taxon>Archangiaceae</taxon>
        <taxon>Archangium</taxon>
    </lineage>
</organism>
<feature type="domain" description="AB hydrolase-1" evidence="1">
    <location>
        <begin position="28"/>
        <end position="270"/>
    </location>
</feature>
<keyword evidence="2" id="KW-0378">Hydrolase</keyword>
<dbReference type="Proteomes" id="UP001207654">
    <property type="component" value="Unassembled WGS sequence"/>
</dbReference>
<name>A0ABT4AIS4_9BACT</name>
<dbReference type="InterPro" id="IPR029058">
    <property type="entry name" value="AB_hydrolase_fold"/>
</dbReference>
<comment type="caution">
    <text evidence="2">The sequence shown here is derived from an EMBL/GenBank/DDBJ whole genome shotgun (WGS) entry which is preliminary data.</text>
</comment>
<evidence type="ECO:0000313" key="2">
    <source>
        <dbReference type="EMBL" id="MCY1081476.1"/>
    </source>
</evidence>
<dbReference type="InterPro" id="IPR000073">
    <property type="entry name" value="AB_hydrolase_1"/>
</dbReference>
<evidence type="ECO:0000313" key="3">
    <source>
        <dbReference type="Proteomes" id="UP001207654"/>
    </source>
</evidence>
<reference evidence="2 3" key="1">
    <citation type="submission" date="2022-11" db="EMBL/GenBank/DDBJ databases">
        <title>Minimal conservation of predation-associated metabolite biosynthetic gene clusters underscores biosynthetic potential of Myxococcota including descriptions for ten novel species: Archangium lansinium sp. nov., Myxococcus landrumus sp. nov., Nannocystis bai.</title>
        <authorList>
            <person name="Ahearne A."/>
            <person name="Stevens C."/>
            <person name="Phillips K."/>
        </authorList>
    </citation>
    <scope>NUCLEOTIDE SEQUENCE [LARGE SCALE GENOMIC DNA]</scope>
    <source>
        <strain evidence="2 3">MIWBW</strain>
    </source>
</reference>
<dbReference type="PANTHER" id="PTHR43798:SF33">
    <property type="entry name" value="HYDROLASE, PUTATIVE (AFU_ORTHOLOGUE AFUA_2G14860)-RELATED"/>
    <property type="match status" value="1"/>
</dbReference>
<evidence type="ECO:0000259" key="1">
    <source>
        <dbReference type="Pfam" id="PF00561"/>
    </source>
</evidence>
<dbReference type="GO" id="GO:0016787">
    <property type="term" value="F:hydrolase activity"/>
    <property type="evidence" value="ECO:0007669"/>
    <property type="project" value="UniProtKB-KW"/>
</dbReference>
<accession>A0ABT4AIS4</accession>
<protein>
    <submittedName>
        <fullName evidence="2">Alpha/beta hydrolase</fullName>
    </submittedName>
</protein>
<proteinExistence type="predicted"/>
<sequence length="286" mass="31298">MPSSFESLTVDAHGLALHARQRNAGGSPAVVFLHGWLDHSHSFDLVAEHLPDSWRLVLLDFRGMGRSAHQPPHSHYQFAEHLVDVEAVLRATGLESAHFVGHSLGGIVATAYAAARPSRVLSLSLIESLGPTGGPPENALVRLRGFLDDLERAPNRKRYPNVEAAAARLRENNPSLTEAAALHMARYGTEPVEGGLVFTFDPAHRRRFAFGYDDAQWLAISSAVTCPVQLILGSEGFRFDDERARARLDALRLPRPPLVLPGGHHVHLEQPEAVARALVEHILPAR</sequence>
<dbReference type="PANTHER" id="PTHR43798">
    <property type="entry name" value="MONOACYLGLYCEROL LIPASE"/>
    <property type="match status" value="1"/>
</dbReference>
<dbReference type="PRINTS" id="PR00111">
    <property type="entry name" value="ABHYDROLASE"/>
</dbReference>
<dbReference type="Gene3D" id="3.40.50.1820">
    <property type="entry name" value="alpha/beta hydrolase"/>
    <property type="match status" value="1"/>
</dbReference>
<dbReference type="Pfam" id="PF00561">
    <property type="entry name" value="Abhydrolase_1"/>
    <property type="match status" value="1"/>
</dbReference>
<gene>
    <name evidence="2" type="ORF">OV287_44185</name>
</gene>
<dbReference type="InterPro" id="IPR050266">
    <property type="entry name" value="AB_hydrolase_sf"/>
</dbReference>